<dbReference type="SMART" id="SM00343">
    <property type="entry name" value="ZnF_C2HC"/>
    <property type="match status" value="3"/>
</dbReference>
<keyword evidence="1" id="KW-0862">Zinc</keyword>
<dbReference type="InterPro" id="IPR036875">
    <property type="entry name" value="Znf_CCHC_sf"/>
</dbReference>
<feature type="compositionally biased region" description="Polar residues" evidence="2">
    <location>
        <begin position="189"/>
        <end position="209"/>
    </location>
</feature>
<dbReference type="WBParaSite" id="jg24775">
    <property type="protein sequence ID" value="jg24775"/>
    <property type="gene ID" value="jg24775"/>
</dbReference>
<proteinExistence type="predicted"/>
<keyword evidence="4" id="KW-1185">Reference proteome</keyword>
<evidence type="ECO:0000313" key="4">
    <source>
        <dbReference type="Proteomes" id="UP000887574"/>
    </source>
</evidence>
<dbReference type="PROSITE" id="PS50158">
    <property type="entry name" value="ZF_CCHC"/>
    <property type="match status" value="1"/>
</dbReference>
<dbReference type="InterPro" id="IPR001878">
    <property type="entry name" value="Znf_CCHC"/>
</dbReference>
<keyword evidence="1" id="KW-0479">Metal-binding</keyword>
<sequence length="494" mass="55874">MFMPVPATLVEAIDQARQVRQTLDGLEDSHDPESQAVIANLQMDNTAMKLNEKMDNLIAMVQNKHQIQNNYAKSTPQMIPRTPCPHCCQLGHWGRDCPIATRRHNPQTQQLNSQRNATCSNCRSYGHTENQCQLRVTQQNGKSFRTPTCYTCGVIGHTSPNCWTKRQNGAQPNTALNNPNFTPLPTTTHQGSFPATSQTISPSTSAGTSQHRRTGNFHINSIMPILMLLVMFGNFADGQYQICMPDLPGIAVPAPTQEDCRLPPKDQSSHRNITLYLPRRSPMKFKVWSCLALTTHRCAASGLQRTMGTAPTMRHYRLPTSKSLCEILMTDLKTPEGEVLVRQEETVWKTKTPLKSLLTVQWFWQKPPCSNTTNYELQEGTGIIMNGKLTTTLRATTNCTYNHLHCTDNQGYLLFILPDESYAFTHDPLETEAFIFNNRVRVDSIEAVFKLTNRTHNRNTTRGVPYTAKKLDKDAYMIIHNKRERRSALKANKN</sequence>
<accession>A0A915DYE0</accession>
<protein>
    <submittedName>
        <fullName evidence="5">CCHC-type domain-containing protein</fullName>
    </submittedName>
</protein>
<evidence type="ECO:0000256" key="2">
    <source>
        <dbReference type="SAM" id="MobiDB-lite"/>
    </source>
</evidence>
<name>A0A915DYE0_9BILA</name>
<evidence type="ECO:0000256" key="1">
    <source>
        <dbReference type="PROSITE-ProRule" id="PRU00047"/>
    </source>
</evidence>
<dbReference type="SUPFAM" id="SSF57756">
    <property type="entry name" value="Retrovirus zinc finger-like domains"/>
    <property type="match status" value="1"/>
</dbReference>
<organism evidence="4 5">
    <name type="scientific">Ditylenchus dipsaci</name>
    <dbReference type="NCBI Taxonomy" id="166011"/>
    <lineage>
        <taxon>Eukaryota</taxon>
        <taxon>Metazoa</taxon>
        <taxon>Ecdysozoa</taxon>
        <taxon>Nematoda</taxon>
        <taxon>Chromadorea</taxon>
        <taxon>Rhabditida</taxon>
        <taxon>Tylenchina</taxon>
        <taxon>Tylenchomorpha</taxon>
        <taxon>Sphaerularioidea</taxon>
        <taxon>Anguinidae</taxon>
        <taxon>Anguininae</taxon>
        <taxon>Ditylenchus</taxon>
    </lineage>
</organism>
<dbReference type="GO" id="GO:0019899">
    <property type="term" value="F:enzyme binding"/>
    <property type="evidence" value="ECO:0007669"/>
    <property type="project" value="UniProtKB-ARBA"/>
</dbReference>
<evidence type="ECO:0000259" key="3">
    <source>
        <dbReference type="PROSITE" id="PS50158"/>
    </source>
</evidence>
<dbReference type="GO" id="GO:0008270">
    <property type="term" value="F:zinc ion binding"/>
    <property type="evidence" value="ECO:0007669"/>
    <property type="project" value="UniProtKB-KW"/>
</dbReference>
<evidence type="ECO:0000313" key="5">
    <source>
        <dbReference type="WBParaSite" id="jg24775"/>
    </source>
</evidence>
<dbReference type="AlphaFoldDB" id="A0A915DYE0"/>
<dbReference type="GO" id="GO:0003676">
    <property type="term" value="F:nucleic acid binding"/>
    <property type="evidence" value="ECO:0007669"/>
    <property type="project" value="InterPro"/>
</dbReference>
<feature type="region of interest" description="Disordered" evidence="2">
    <location>
        <begin position="189"/>
        <end position="211"/>
    </location>
</feature>
<dbReference type="Gene3D" id="4.10.60.10">
    <property type="entry name" value="Zinc finger, CCHC-type"/>
    <property type="match status" value="1"/>
</dbReference>
<dbReference type="Pfam" id="PF00098">
    <property type="entry name" value="zf-CCHC"/>
    <property type="match status" value="1"/>
</dbReference>
<reference evidence="5" key="1">
    <citation type="submission" date="2022-11" db="UniProtKB">
        <authorList>
            <consortium name="WormBaseParasite"/>
        </authorList>
    </citation>
    <scope>IDENTIFICATION</scope>
</reference>
<dbReference type="Proteomes" id="UP000887574">
    <property type="component" value="Unplaced"/>
</dbReference>
<keyword evidence="1" id="KW-0863">Zinc-finger</keyword>
<feature type="domain" description="CCHC-type" evidence="3">
    <location>
        <begin position="149"/>
        <end position="162"/>
    </location>
</feature>